<dbReference type="GeneID" id="36346900"/>
<protein>
    <submittedName>
        <fullName evidence="2">Uncharacterized protein</fullName>
    </submittedName>
</protein>
<dbReference type="CTD" id="36346900"/>
<accession>W6U0K6</accession>
<feature type="transmembrane region" description="Helical" evidence="1">
    <location>
        <begin position="59"/>
        <end position="83"/>
    </location>
</feature>
<keyword evidence="1" id="KW-0472">Membrane</keyword>
<gene>
    <name evidence="2" type="ORF">EGR_11187</name>
</gene>
<evidence type="ECO:0000256" key="1">
    <source>
        <dbReference type="SAM" id="Phobius"/>
    </source>
</evidence>
<comment type="caution">
    <text evidence="2">The sequence shown here is derived from an EMBL/GenBank/DDBJ whole genome shotgun (WGS) entry which is preliminary data.</text>
</comment>
<sequence length="95" mass="10828">MINEVKWGGCPPLSPPPPPPLWLSQWKGLPHPHTPHGYVRIVLQFSTTLMHNCQILEMFVSNLCYCAMFIWLFCGFVFCSGYTTPIEVNFKSLKG</sequence>
<keyword evidence="1" id="KW-0812">Transmembrane</keyword>
<evidence type="ECO:0000313" key="3">
    <source>
        <dbReference type="Proteomes" id="UP000019149"/>
    </source>
</evidence>
<dbReference type="KEGG" id="egl:EGR_11187"/>
<proteinExistence type="predicted"/>
<dbReference type="AlphaFoldDB" id="W6U0K6"/>
<name>W6U0K6_ECHGR</name>
<keyword evidence="1" id="KW-1133">Transmembrane helix</keyword>
<organism evidence="2 3">
    <name type="scientific">Echinococcus granulosus</name>
    <name type="common">Hydatid tapeworm</name>
    <dbReference type="NCBI Taxonomy" id="6210"/>
    <lineage>
        <taxon>Eukaryota</taxon>
        <taxon>Metazoa</taxon>
        <taxon>Spiralia</taxon>
        <taxon>Lophotrochozoa</taxon>
        <taxon>Platyhelminthes</taxon>
        <taxon>Cestoda</taxon>
        <taxon>Eucestoda</taxon>
        <taxon>Cyclophyllidea</taxon>
        <taxon>Taeniidae</taxon>
        <taxon>Echinococcus</taxon>
        <taxon>Echinococcus granulosus group</taxon>
    </lineage>
</organism>
<dbReference type="EMBL" id="APAU02000467">
    <property type="protein sequence ID" value="EUB53956.1"/>
    <property type="molecule type" value="Genomic_DNA"/>
</dbReference>
<reference evidence="2 3" key="1">
    <citation type="journal article" date="2013" name="Nat. Genet.">
        <title>The genome of the hydatid tapeworm Echinococcus granulosus.</title>
        <authorList>
            <person name="Zheng H."/>
            <person name="Zhang W."/>
            <person name="Zhang L."/>
            <person name="Zhang Z."/>
            <person name="Li J."/>
            <person name="Lu G."/>
            <person name="Zhu Y."/>
            <person name="Wang Y."/>
            <person name="Huang Y."/>
            <person name="Liu J."/>
            <person name="Kang H."/>
            <person name="Chen J."/>
            <person name="Wang L."/>
            <person name="Chen A."/>
            <person name="Yu S."/>
            <person name="Gao Z."/>
            <person name="Jin L."/>
            <person name="Gu W."/>
            <person name="Wang Z."/>
            <person name="Zhao L."/>
            <person name="Shi B."/>
            <person name="Wen H."/>
            <person name="Lin R."/>
            <person name="Jones M.K."/>
            <person name="Brejova B."/>
            <person name="Vinar T."/>
            <person name="Zhao G."/>
            <person name="McManus D.P."/>
            <person name="Chen Z."/>
            <person name="Zhou Y."/>
            <person name="Wang S."/>
        </authorList>
    </citation>
    <scope>NUCLEOTIDE SEQUENCE [LARGE SCALE GENOMIC DNA]</scope>
</reference>
<keyword evidence="3" id="KW-1185">Reference proteome</keyword>
<dbReference type="RefSeq" id="XP_024345152.1">
    <property type="nucleotide sequence ID" value="XM_024500434.1"/>
</dbReference>
<dbReference type="Proteomes" id="UP000019149">
    <property type="component" value="Unassembled WGS sequence"/>
</dbReference>
<evidence type="ECO:0000313" key="2">
    <source>
        <dbReference type="EMBL" id="EUB53956.1"/>
    </source>
</evidence>